<dbReference type="InterPro" id="IPR005543">
    <property type="entry name" value="PASTA_dom"/>
</dbReference>
<gene>
    <name evidence="12" type="primary">pknB_2</name>
    <name evidence="12" type="ORF">GCM10010468_38230</name>
</gene>
<evidence type="ECO:0000259" key="10">
    <source>
        <dbReference type="PROSITE" id="PS50011"/>
    </source>
</evidence>
<evidence type="ECO:0000313" key="13">
    <source>
        <dbReference type="Proteomes" id="UP001501237"/>
    </source>
</evidence>
<dbReference type="Proteomes" id="UP001501237">
    <property type="component" value="Unassembled WGS sequence"/>
</dbReference>
<feature type="domain" description="PASTA" evidence="11">
    <location>
        <begin position="434"/>
        <end position="501"/>
    </location>
</feature>
<feature type="domain" description="Protein kinase" evidence="10">
    <location>
        <begin position="18"/>
        <end position="279"/>
    </location>
</feature>
<evidence type="ECO:0000256" key="2">
    <source>
        <dbReference type="ARBA" id="ARBA00022527"/>
    </source>
</evidence>
<dbReference type="PROSITE" id="PS51178">
    <property type="entry name" value="PASTA"/>
    <property type="match status" value="4"/>
</dbReference>
<keyword evidence="3" id="KW-0808">Transferase</keyword>
<keyword evidence="5 12" id="KW-0418">Kinase</keyword>
<dbReference type="GO" id="GO:0016301">
    <property type="term" value="F:kinase activity"/>
    <property type="evidence" value="ECO:0007669"/>
    <property type="project" value="UniProtKB-KW"/>
</dbReference>
<sequence length="658" mass="70689">MDATQVDPLVGQVLDGRYRVESRVARGGMATVYVGRDLKLDRIIALKVMHQHLAQDEEFVRRFIGEAKAAAALSHPNVVAVYDQRVDGAYVYLTMEYLPGRTLRDLLNERGRLPVEVAVNIMKPVLAALGAAHRAGVVHRDVKPENVLLTTDGQVKVADFGLARAETDNKQTKTGVIIGTVAYMAPEQVIAGRSDVRSDVYAAGVLLFELLTGRQPHEGDSPLTVAYKHVNDTVPLPSSLVPGIPPRLDAVVTAATSRDADSRPGDANHFYALLTDPSLAVPAPAPQQERPHNATAVLHNPAPGGRESHTGILPPVHYDTGPSGGDQVLLLDRIMHFVTGRFVLVTLGVIASMVIGWATWYQVSGQYDHVPKIIGVPKGEAINTLNDQGISFKLGKADYSDGQGVEKGDVAAVDPGVGTKVKPGEAITLVISLGRRPKEIPNVANSSVEEAKDRLGKAGFTKFDVTYAPSDSIPKDKVIKTDPKAGKDASPDETIKIVVSNGVAMPNVVGRLKDDANGWLGTFNLRLNIQFTEGEDRGKRANEVLSQTPPPGTPLKQGDTVTLVINKENCFLGQFNPPWCSNNANNPDDDDSVDDQGNKRIPRVVGRPVAEAQQRLQQRGFNVVIQHSDGGAGSGTVQRSDPAEGNRVPQGTTITLWD</sequence>
<dbReference type="SMART" id="SM00740">
    <property type="entry name" value="PASTA"/>
    <property type="match status" value="4"/>
</dbReference>
<comment type="caution">
    <text evidence="12">The sequence shown here is derived from an EMBL/GenBank/DDBJ whole genome shotgun (WGS) entry which is preliminary data.</text>
</comment>
<dbReference type="SUPFAM" id="SSF56112">
    <property type="entry name" value="Protein kinase-like (PK-like)"/>
    <property type="match status" value="1"/>
</dbReference>
<evidence type="ECO:0000256" key="4">
    <source>
        <dbReference type="ARBA" id="ARBA00022741"/>
    </source>
</evidence>
<feature type="domain" description="PASTA" evidence="11">
    <location>
        <begin position="502"/>
        <end position="567"/>
    </location>
</feature>
<organism evidence="12 13">
    <name type="scientific">Actinocorallia longicatena</name>
    <dbReference type="NCBI Taxonomy" id="111803"/>
    <lineage>
        <taxon>Bacteria</taxon>
        <taxon>Bacillati</taxon>
        <taxon>Actinomycetota</taxon>
        <taxon>Actinomycetes</taxon>
        <taxon>Streptosporangiales</taxon>
        <taxon>Thermomonosporaceae</taxon>
        <taxon>Actinocorallia</taxon>
    </lineage>
</organism>
<dbReference type="PANTHER" id="PTHR43289">
    <property type="entry name" value="MITOGEN-ACTIVATED PROTEIN KINASE KINASE KINASE 20-RELATED"/>
    <property type="match status" value="1"/>
</dbReference>
<dbReference type="Gene3D" id="3.30.10.20">
    <property type="match status" value="4"/>
</dbReference>
<evidence type="ECO:0000259" key="11">
    <source>
        <dbReference type="PROSITE" id="PS51178"/>
    </source>
</evidence>
<evidence type="ECO:0000256" key="1">
    <source>
        <dbReference type="ARBA" id="ARBA00012513"/>
    </source>
</evidence>
<evidence type="ECO:0000313" key="12">
    <source>
        <dbReference type="EMBL" id="GAA3216269.1"/>
    </source>
</evidence>
<comment type="catalytic activity">
    <reaction evidence="8">
        <text>L-seryl-[protein] + ATP = O-phospho-L-seryl-[protein] + ADP + H(+)</text>
        <dbReference type="Rhea" id="RHEA:17989"/>
        <dbReference type="Rhea" id="RHEA-COMP:9863"/>
        <dbReference type="Rhea" id="RHEA-COMP:11604"/>
        <dbReference type="ChEBI" id="CHEBI:15378"/>
        <dbReference type="ChEBI" id="CHEBI:29999"/>
        <dbReference type="ChEBI" id="CHEBI:30616"/>
        <dbReference type="ChEBI" id="CHEBI:83421"/>
        <dbReference type="ChEBI" id="CHEBI:456216"/>
        <dbReference type="EC" id="2.7.11.1"/>
    </reaction>
</comment>
<evidence type="ECO:0000256" key="9">
    <source>
        <dbReference type="SAM" id="MobiDB-lite"/>
    </source>
</evidence>
<dbReference type="PROSITE" id="PS50011">
    <property type="entry name" value="PROTEIN_KINASE_DOM"/>
    <property type="match status" value="1"/>
</dbReference>
<reference evidence="13" key="1">
    <citation type="journal article" date="2019" name="Int. J. Syst. Evol. Microbiol.">
        <title>The Global Catalogue of Microorganisms (GCM) 10K type strain sequencing project: providing services to taxonomists for standard genome sequencing and annotation.</title>
        <authorList>
            <consortium name="The Broad Institute Genomics Platform"/>
            <consortium name="The Broad Institute Genome Sequencing Center for Infectious Disease"/>
            <person name="Wu L."/>
            <person name="Ma J."/>
        </authorList>
    </citation>
    <scope>NUCLEOTIDE SEQUENCE [LARGE SCALE GENOMIC DNA]</scope>
    <source>
        <strain evidence="13">JCM 9377</strain>
    </source>
</reference>
<dbReference type="PANTHER" id="PTHR43289:SF34">
    <property type="entry name" value="SERINE_THREONINE-PROTEIN KINASE YBDM-RELATED"/>
    <property type="match status" value="1"/>
</dbReference>
<dbReference type="InterPro" id="IPR008271">
    <property type="entry name" value="Ser/Thr_kinase_AS"/>
</dbReference>
<evidence type="ECO:0000256" key="8">
    <source>
        <dbReference type="ARBA" id="ARBA00048679"/>
    </source>
</evidence>
<feature type="region of interest" description="Disordered" evidence="9">
    <location>
        <begin position="627"/>
        <end position="658"/>
    </location>
</feature>
<dbReference type="PROSITE" id="PS00108">
    <property type="entry name" value="PROTEIN_KINASE_ST"/>
    <property type="match status" value="1"/>
</dbReference>
<name>A0ABP6QAX7_9ACTN</name>
<keyword evidence="4" id="KW-0547">Nucleotide-binding</keyword>
<dbReference type="Pfam" id="PF00069">
    <property type="entry name" value="Pkinase"/>
    <property type="match status" value="1"/>
</dbReference>
<comment type="catalytic activity">
    <reaction evidence="7">
        <text>L-threonyl-[protein] + ATP = O-phospho-L-threonyl-[protein] + ADP + H(+)</text>
        <dbReference type="Rhea" id="RHEA:46608"/>
        <dbReference type="Rhea" id="RHEA-COMP:11060"/>
        <dbReference type="Rhea" id="RHEA-COMP:11605"/>
        <dbReference type="ChEBI" id="CHEBI:15378"/>
        <dbReference type="ChEBI" id="CHEBI:30013"/>
        <dbReference type="ChEBI" id="CHEBI:30616"/>
        <dbReference type="ChEBI" id="CHEBI:61977"/>
        <dbReference type="ChEBI" id="CHEBI:456216"/>
        <dbReference type="EC" id="2.7.11.1"/>
    </reaction>
</comment>
<dbReference type="Gene3D" id="3.30.200.20">
    <property type="entry name" value="Phosphorylase Kinase, domain 1"/>
    <property type="match status" value="1"/>
</dbReference>
<evidence type="ECO:0000256" key="5">
    <source>
        <dbReference type="ARBA" id="ARBA00022777"/>
    </source>
</evidence>
<feature type="compositionally biased region" description="Polar residues" evidence="9">
    <location>
        <begin position="649"/>
        <end position="658"/>
    </location>
</feature>
<dbReference type="EC" id="2.7.11.1" evidence="1"/>
<dbReference type="EMBL" id="BAAAUV010000008">
    <property type="protein sequence ID" value="GAA3216269.1"/>
    <property type="molecule type" value="Genomic_DNA"/>
</dbReference>
<dbReference type="NCBIfam" id="NF033483">
    <property type="entry name" value="PknB_PASTA_kin"/>
    <property type="match status" value="1"/>
</dbReference>
<accession>A0ABP6QAX7</accession>
<dbReference type="RefSeq" id="WP_344829882.1">
    <property type="nucleotide sequence ID" value="NZ_BAAAUV010000008.1"/>
</dbReference>
<dbReference type="InterPro" id="IPR000719">
    <property type="entry name" value="Prot_kinase_dom"/>
</dbReference>
<dbReference type="CDD" id="cd06577">
    <property type="entry name" value="PASTA_pknB"/>
    <property type="match status" value="4"/>
</dbReference>
<evidence type="ECO:0000256" key="3">
    <source>
        <dbReference type="ARBA" id="ARBA00022679"/>
    </source>
</evidence>
<feature type="domain" description="PASTA" evidence="11">
    <location>
        <begin position="364"/>
        <end position="433"/>
    </location>
</feature>
<feature type="domain" description="PASTA" evidence="11">
    <location>
        <begin position="595"/>
        <end position="658"/>
    </location>
</feature>
<evidence type="ECO:0000256" key="6">
    <source>
        <dbReference type="ARBA" id="ARBA00022840"/>
    </source>
</evidence>
<dbReference type="Gene3D" id="1.10.510.10">
    <property type="entry name" value="Transferase(Phosphotransferase) domain 1"/>
    <property type="match status" value="1"/>
</dbReference>
<protein>
    <recommendedName>
        <fullName evidence="1">non-specific serine/threonine protein kinase</fullName>
        <ecNumber evidence="1">2.7.11.1</ecNumber>
    </recommendedName>
</protein>
<keyword evidence="13" id="KW-1185">Reference proteome</keyword>
<dbReference type="InterPro" id="IPR011009">
    <property type="entry name" value="Kinase-like_dom_sf"/>
</dbReference>
<dbReference type="SMART" id="SM00220">
    <property type="entry name" value="S_TKc"/>
    <property type="match status" value="1"/>
</dbReference>
<proteinExistence type="predicted"/>
<dbReference type="Pfam" id="PF03793">
    <property type="entry name" value="PASTA"/>
    <property type="match status" value="4"/>
</dbReference>
<evidence type="ECO:0000256" key="7">
    <source>
        <dbReference type="ARBA" id="ARBA00047899"/>
    </source>
</evidence>
<keyword evidence="2" id="KW-0723">Serine/threonine-protein kinase</keyword>
<dbReference type="CDD" id="cd14014">
    <property type="entry name" value="STKc_PknB_like"/>
    <property type="match status" value="1"/>
</dbReference>
<keyword evidence="6" id="KW-0067">ATP-binding</keyword>